<evidence type="ECO:0000256" key="1">
    <source>
        <dbReference type="ARBA" id="ARBA00022801"/>
    </source>
</evidence>
<dbReference type="InterPro" id="IPR023296">
    <property type="entry name" value="Glyco_hydro_beta-prop_sf"/>
</dbReference>
<sequence>MPEQRDGWAGMLSLPREIRLGADNRLRMTPAEEVATLRGSYYPLLAQHLKNQSSPIVGDAEAIELDLVWDMNSATAESYGIALGEGLRIYVDAQAQRLVLERCYPQLLLEGSRSVPLPAADRLALRIFIDRSSVEVFVNEGESCLSSRIYPQEAQRQLLMFANNGDATLSSGGYWPLDK</sequence>
<dbReference type="AlphaFoldDB" id="A0A485B787"/>
<dbReference type="EC" id="3.2.1.26" evidence="4"/>
<evidence type="ECO:0000313" key="5">
    <source>
        <dbReference type="Proteomes" id="UP000401081"/>
    </source>
</evidence>
<gene>
    <name evidence="4" type="primary">sacA_4</name>
    <name evidence="4" type="ORF">NCTC12993_03916</name>
</gene>
<organism evidence="4 5">
    <name type="scientific">Kluyvera cryocrescens</name>
    <name type="common">Kluyvera citrophila</name>
    <dbReference type="NCBI Taxonomy" id="580"/>
    <lineage>
        <taxon>Bacteria</taxon>
        <taxon>Pseudomonadati</taxon>
        <taxon>Pseudomonadota</taxon>
        <taxon>Gammaproteobacteria</taxon>
        <taxon>Enterobacterales</taxon>
        <taxon>Enterobacteriaceae</taxon>
        <taxon>Kluyvera</taxon>
    </lineage>
</organism>
<keyword evidence="2 4" id="KW-0326">Glycosidase</keyword>
<dbReference type="Proteomes" id="UP000401081">
    <property type="component" value="Unassembled WGS sequence"/>
</dbReference>
<keyword evidence="5" id="KW-1185">Reference proteome</keyword>
<reference evidence="4 5" key="1">
    <citation type="submission" date="2019-03" db="EMBL/GenBank/DDBJ databases">
        <authorList>
            <consortium name="Pathogen Informatics"/>
        </authorList>
    </citation>
    <scope>NUCLEOTIDE SEQUENCE [LARGE SCALE GENOMIC DNA]</scope>
    <source>
        <strain evidence="4 5">NCTC12993</strain>
    </source>
</reference>
<dbReference type="PANTHER" id="PTHR43101:SF1">
    <property type="entry name" value="BETA-FRUCTOSIDASE"/>
    <property type="match status" value="1"/>
</dbReference>
<dbReference type="InterPro" id="IPR051214">
    <property type="entry name" value="GH32_Enzymes"/>
</dbReference>
<dbReference type="InterPro" id="IPR013320">
    <property type="entry name" value="ConA-like_dom_sf"/>
</dbReference>
<dbReference type="Gene3D" id="2.115.10.20">
    <property type="entry name" value="Glycosyl hydrolase domain, family 43"/>
    <property type="match status" value="1"/>
</dbReference>
<dbReference type="GO" id="GO:0004564">
    <property type="term" value="F:beta-fructofuranosidase activity"/>
    <property type="evidence" value="ECO:0007669"/>
    <property type="project" value="UniProtKB-EC"/>
</dbReference>
<proteinExistence type="predicted"/>
<dbReference type="Gene3D" id="2.60.120.560">
    <property type="entry name" value="Exo-inulinase, domain 1"/>
    <property type="match status" value="1"/>
</dbReference>
<keyword evidence="1 4" id="KW-0378">Hydrolase</keyword>
<accession>A0A485B787</accession>
<evidence type="ECO:0000313" key="4">
    <source>
        <dbReference type="EMBL" id="VFS68173.1"/>
    </source>
</evidence>
<evidence type="ECO:0000256" key="2">
    <source>
        <dbReference type="ARBA" id="ARBA00023295"/>
    </source>
</evidence>
<dbReference type="InterPro" id="IPR013189">
    <property type="entry name" value="Glyco_hydro_32_C"/>
</dbReference>
<evidence type="ECO:0000259" key="3">
    <source>
        <dbReference type="Pfam" id="PF08244"/>
    </source>
</evidence>
<name>A0A485B787_KLUCR</name>
<feature type="domain" description="Glycosyl hydrolase family 32 C-terminal" evidence="3">
    <location>
        <begin position="51"/>
        <end position="175"/>
    </location>
</feature>
<dbReference type="SUPFAM" id="SSF49899">
    <property type="entry name" value="Concanavalin A-like lectins/glucanases"/>
    <property type="match status" value="1"/>
</dbReference>
<dbReference type="PANTHER" id="PTHR43101">
    <property type="entry name" value="BETA-FRUCTOSIDASE"/>
    <property type="match status" value="1"/>
</dbReference>
<protein>
    <submittedName>
        <fullName evidence="4">Sucrose-6-phosphate hydrolase</fullName>
        <ecNumber evidence="4">3.2.1.26</ecNumber>
    </submittedName>
</protein>
<dbReference type="Pfam" id="PF08244">
    <property type="entry name" value="Glyco_hydro_32C"/>
    <property type="match status" value="1"/>
</dbReference>
<dbReference type="EMBL" id="CAADJD010000020">
    <property type="protein sequence ID" value="VFS68173.1"/>
    <property type="molecule type" value="Genomic_DNA"/>
</dbReference>